<dbReference type="CDD" id="cd05687">
    <property type="entry name" value="S1_RPS1_repeat_ec1_hs1"/>
    <property type="match status" value="1"/>
</dbReference>
<sequence length="627" mass="69870">MAFEEKHEPARTEPEPTAEARRVAPRHRISSVQSEDLSDADLDKIEDMSQIYEQTLKDFEEGEVVKGSIVSVGPDYVLVDIGYKSEGTIHLSEFSEPDQVKVGDEVDVLIEIAEDQDGMIVLSKTKADKIKNWAKIQKLFEDNQLVEGKIVRKVKGGFKVDIGLDAFLPASQIARRPVGDLDQYLGKVYKFRIIKLTKRRRNVVLSRKQVLEEARSEDKARLLGTLEIGKELEGVVKNITDFGAFIDVGGIDGLLHITDMSWGRIKHPSEVLSVGEKVRVKVLNFNKEDEKISLGLKQMTPNPWSHVEEKYPIGAAVRGRVVSMTDYGAFVQLEEGVEGMVHISEMSWTKRVRHPSEIVHIGQEIDVKLLNVDAKNEKISLGIKQIGENPWVRMKEKYPTGTIVKGLVRNLTDYGAFIQIEEGIDGLLHISDMSWTKKVNHPSEVLKKGDEVEVQVLNVDSQHERISLGLKQLEADPWREVGKRYRAGDYVETSISKLVSFGAFARLDNGIEGLIHISELSKDRVAKPEEVVHPGEKVVVKIISIDPSTRKIGLSLKQYKEELEKADTAEYQNNVASNVSIGEVAGEELSAKIAEAAEAEETGVAAPEEETDATAAEAEETEVREGD</sequence>
<dbReference type="SMART" id="SM00316">
    <property type="entry name" value="S1"/>
    <property type="match status" value="6"/>
</dbReference>
<dbReference type="InterPro" id="IPR035104">
    <property type="entry name" value="Ribosomal_protein_S1-like"/>
</dbReference>
<dbReference type="GO" id="GO:0006412">
    <property type="term" value="P:translation"/>
    <property type="evidence" value="ECO:0007669"/>
    <property type="project" value="InterPro"/>
</dbReference>
<dbReference type="Proteomes" id="UP000265882">
    <property type="component" value="Unassembled WGS sequence"/>
</dbReference>
<keyword evidence="3" id="KW-0694">RNA-binding</keyword>
<dbReference type="PANTHER" id="PTHR10724">
    <property type="entry name" value="30S RIBOSOMAL PROTEIN S1"/>
    <property type="match status" value="1"/>
</dbReference>
<comment type="caution">
    <text evidence="10">The sequence shown here is derived from an EMBL/GenBank/DDBJ whole genome shotgun (WGS) entry which is preliminary data.</text>
</comment>
<evidence type="ECO:0000256" key="6">
    <source>
        <dbReference type="ARBA" id="ARBA00035293"/>
    </source>
</evidence>
<keyword evidence="4 10" id="KW-0689">Ribosomal protein</keyword>
<dbReference type="NCBIfam" id="TIGR00717">
    <property type="entry name" value="rpsA"/>
    <property type="match status" value="1"/>
</dbReference>
<dbReference type="PANTHER" id="PTHR10724:SF7">
    <property type="entry name" value="SMALL RIBOSOMAL SUBUNIT PROTEIN BS1C"/>
    <property type="match status" value="1"/>
</dbReference>
<feature type="domain" description="S1 motif" evidence="9">
    <location>
        <begin position="314"/>
        <end position="384"/>
    </location>
</feature>
<feature type="compositionally biased region" description="Acidic residues" evidence="8">
    <location>
        <begin position="597"/>
        <end position="620"/>
    </location>
</feature>
<dbReference type="GO" id="GO:0003729">
    <property type="term" value="F:mRNA binding"/>
    <property type="evidence" value="ECO:0007669"/>
    <property type="project" value="TreeGrafter"/>
</dbReference>
<comment type="similarity">
    <text evidence="1">Belongs to the bacterial ribosomal protein bS1 family.</text>
</comment>
<evidence type="ECO:0000256" key="5">
    <source>
        <dbReference type="ARBA" id="ARBA00023274"/>
    </source>
</evidence>
<feature type="domain" description="S1 motif" evidence="9">
    <location>
        <begin position="62"/>
        <end position="125"/>
    </location>
</feature>
<keyword evidence="5" id="KW-0687">Ribonucleoprotein</keyword>
<feature type="domain" description="S1 motif" evidence="9">
    <location>
        <begin position="229"/>
        <end position="297"/>
    </location>
</feature>
<dbReference type="InterPro" id="IPR003029">
    <property type="entry name" value="S1_domain"/>
</dbReference>
<dbReference type="InterPro" id="IPR000110">
    <property type="entry name" value="Ribosomal_bS1"/>
</dbReference>
<dbReference type="CDD" id="cd05688">
    <property type="entry name" value="S1_RPS1_repeat_ec3"/>
    <property type="match status" value="1"/>
</dbReference>
<dbReference type="NCBIfam" id="NF004952">
    <property type="entry name" value="PRK06299.1-2"/>
    <property type="match status" value="1"/>
</dbReference>
<dbReference type="GO" id="GO:0022627">
    <property type="term" value="C:cytosolic small ribosomal subunit"/>
    <property type="evidence" value="ECO:0007669"/>
    <property type="project" value="TreeGrafter"/>
</dbReference>
<dbReference type="SUPFAM" id="SSF50249">
    <property type="entry name" value="Nucleic acid-binding proteins"/>
    <property type="match status" value="6"/>
</dbReference>
<evidence type="ECO:0000259" key="9">
    <source>
        <dbReference type="PROSITE" id="PS50126"/>
    </source>
</evidence>
<reference evidence="10 11" key="1">
    <citation type="journal article" date="2017" name="ISME J.">
        <title>Energy and carbon metabolisms in a deep terrestrial subsurface fluid microbial community.</title>
        <authorList>
            <person name="Momper L."/>
            <person name="Jungbluth S.P."/>
            <person name="Lee M.D."/>
            <person name="Amend J.P."/>
        </authorList>
    </citation>
    <scope>NUCLEOTIDE SEQUENCE [LARGE SCALE GENOMIC DNA]</scope>
    <source>
        <strain evidence="10">SURF_5</strain>
    </source>
</reference>
<dbReference type="PRINTS" id="PR00681">
    <property type="entry name" value="RIBOSOMALS1"/>
</dbReference>
<evidence type="ECO:0000313" key="10">
    <source>
        <dbReference type="EMBL" id="RJP19537.1"/>
    </source>
</evidence>
<protein>
    <recommendedName>
        <fullName evidence="6">Small ribosomal subunit protein bS1</fullName>
    </recommendedName>
    <alternativeName>
        <fullName evidence="7">30S ribosomal protein S1</fullName>
    </alternativeName>
</protein>
<evidence type="ECO:0000256" key="2">
    <source>
        <dbReference type="ARBA" id="ARBA00022737"/>
    </source>
</evidence>
<dbReference type="CDD" id="cd04465">
    <property type="entry name" value="S1_RPS1_repeat_ec2_hs2"/>
    <property type="match status" value="1"/>
</dbReference>
<dbReference type="InterPro" id="IPR012340">
    <property type="entry name" value="NA-bd_OB-fold"/>
</dbReference>
<dbReference type="Pfam" id="PF00575">
    <property type="entry name" value="S1"/>
    <property type="match status" value="6"/>
</dbReference>
<evidence type="ECO:0000256" key="1">
    <source>
        <dbReference type="ARBA" id="ARBA00006767"/>
    </source>
</evidence>
<organism evidence="10 11">
    <name type="scientific">Abyssobacteria bacterium (strain SURF_5)</name>
    <dbReference type="NCBI Taxonomy" id="2093360"/>
    <lineage>
        <taxon>Bacteria</taxon>
        <taxon>Pseudomonadati</taxon>
        <taxon>Candidatus Hydrogenedentota</taxon>
        <taxon>Candidatus Abyssobacteria</taxon>
    </lineage>
</organism>
<evidence type="ECO:0000256" key="8">
    <source>
        <dbReference type="SAM" id="MobiDB-lite"/>
    </source>
</evidence>
<dbReference type="NCBIfam" id="NF005208">
    <property type="entry name" value="PRK06676.1"/>
    <property type="match status" value="1"/>
</dbReference>
<dbReference type="PROSITE" id="PS50126">
    <property type="entry name" value="S1"/>
    <property type="match status" value="6"/>
</dbReference>
<dbReference type="AlphaFoldDB" id="A0A3A4NFU5"/>
<evidence type="ECO:0000256" key="4">
    <source>
        <dbReference type="ARBA" id="ARBA00022980"/>
    </source>
</evidence>
<name>A0A3A4NFU5_ABYX5</name>
<dbReference type="FunFam" id="2.40.50.140:FF:000018">
    <property type="entry name" value="30S ribosomal protein S1"/>
    <property type="match status" value="1"/>
</dbReference>
<dbReference type="Gene3D" id="2.40.50.140">
    <property type="entry name" value="Nucleic acid-binding proteins"/>
    <property type="match status" value="6"/>
</dbReference>
<accession>A0A3A4NFU5</accession>
<evidence type="ECO:0000313" key="11">
    <source>
        <dbReference type="Proteomes" id="UP000265882"/>
    </source>
</evidence>
<dbReference type="EMBL" id="QZKU01000088">
    <property type="protein sequence ID" value="RJP19537.1"/>
    <property type="molecule type" value="Genomic_DNA"/>
</dbReference>
<feature type="region of interest" description="Disordered" evidence="8">
    <location>
        <begin position="1"/>
        <end position="41"/>
    </location>
</feature>
<feature type="compositionally biased region" description="Basic and acidic residues" evidence="8">
    <location>
        <begin position="1"/>
        <end position="22"/>
    </location>
</feature>
<dbReference type="GO" id="GO:0003735">
    <property type="term" value="F:structural constituent of ribosome"/>
    <property type="evidence" value="ECO:0007669"/>
    <property type="project" value="InterPro"/>
</dbReference>
<feature type="domain" description="S1 motif" evidence="9">
    <location>
        <begin position="401"/>
        <end position="471"/>
    </location>
</feature>
<dbReference type="FunFam" id="2.40.50.140:FF:000011">
    <property type="entry name" value="30S ribosomal protein S1"/>
    <property type="match status" value="2"/>
</dbReference>
<keyword evidence="2" id="KW-0677">Repeat</keyword>
<evidence type="ECO:0000256" key="7">
    <source>
        <dbReference type="ARBA" id="ARBA00035517"/>
    </source>
</evidence>
<evidence type="ECO:0000256" key="3">
    <source>
        <dbReference type="ARBA" id="ARBA00022884"/>
    </source>
</evidence>
<feature type="region of interest" description="Disordered" evidence="8">
    <location>
        <begin position="597"/>
        <end position="627"/>
    </location>
</feature>
<gene>
    <name evidence="10" type="ORF">C4520_12695</name>
</gene>
<feature type="domain" description="S1 motif" evidence="9">
    <location>
        <begin position="143"/>
        <end position="208"/>
    </location>
</feature>
<dbReference type="InterPro" id="IPR050437">
    <property type="entry name" value="Ribos_protein_bS1-like"/>
</dbReference>
<proteinExistence type="inferred from homology"/>
<feature type="domain" description="S1 motif" evidence="9">
    <location>
        <begin position="488"/>
        <end position="557"/>
    </location>
</feature>